<feature type="transmembrane region" description="Helical" evidence="1">
    <location>
        <begin position="73"/>
        <end position="90"/>
    </location>
</feature>
<comment type="caution">
    <text evidence="3">The sequence shown here is derived from an EMBL/GenBank/DDBJ whole genome shotgun (WGS) entry which is preliminary data.</text>
</comment>
<feature type="transmembrane region" description="Helical" evidence="1">
    <location>
        <begin position="148"/>
        <end position="166"/>
    </location>
</feature>
<proteinExistence type="predicted"/>
<dbReference type="Proteomes" id="UP000576082">
    <property type="component" value="Unassembled WGS sequence"/>
</dbReference>
<keyword evidence="1" id="KW-1133">Transmembrane helix</keyword>
<dbReference type="EMBL" id="JABANE010000035">
    <property type="protein sequence ID" value="NME69116.1"/>
    <property type="molecule type" value="Genomic_DNA"/>
</dbReference>
<feature type="transmembrane region" description="Helical" evidence="1">
    <location>
        <begin position="301"/>
        <end position="318"/>
    </location>
</feature>
<dbReference type="InterPro" id="IPR025513">
    <property type="entry name" value="DUF4401"/>
</dbReference>
<sequence length="355" mass="40424">MNKFSSIKNSLEQFEKEEDTTLPVNYESLEEEVSQYHTELNLLMKVLIYFGGFLASLFFTLFIVFIGVSGENYYVVSILGLVFCGISIFISRNSHELFTESLATSSFLIGQIIFTTGLIMADMSEYGILTALLLLNCVAIIFVKRYMLVFLCTLGIAMNFSAWITVLKIVDLHHLLLFFLGGMVTYIFTKEGAIYRLFKDHTYLINPITEGLIVAFYLELMSLIFYKHESGLHSIWVSTITICGLIIYYLFHSNKSLELGYSPVKRIALVVLIGLPTLFAPYIIGSFYILILGVISNRKSLKGLGIISFISFIMYFYYDLNITLLEKSIALMISGIVFLGIYWFFFYQKSSNGKI</sequence>
<evidence type="ECO:0000256" key="1">
    <source>
        <dbReference type="SAM" id="Phobius"/>
    </source>
</evidence>
<evidence type="ECO:0000313" key="3">
    <source>
        <dbReference type="EMBL" id="NME69116.1"/>
    </source>
</evidence>
<feature type="transmembrane region" description="Helical" evidence="1">
    <location>
        <begin position="126"/>
        <end position="143"/>
    </location>
</feature>
<name>A0A7X9X9W1_9BACT</name>
<feature type="transmembrane region" description="Helical" evidence="1">
    <location>
        <begin position="330"/>
        <end position="347"/>
    </location>
</feature>
<feature type="transmembrane region" description="Helical" evidence="1">
    <location>
        <begin position="102"/>
        <end position="120"/>
    </location>
</feature>
<gene>
    <name evidence="3" type="ORF">HHU12_14165</name>
</gene>
<dbReference type="RefSeq" id="WP_169657401.1">
    <property type="nucleotide sequence ID" value="NZ_JABANE010000035.1"/>
</dbReference>
<evidence type="ECO:0000313" key="4">
    <source>
        <dbReference type="Proteomes" id="UP000576082"/>
    </source>
</evidence>
<protein>
    <submittedName>
        <fullName evidence="3">DUF4401 domain-containing protein</fullName>
    </submittedName>
</protein>
<reference evidence="3 4" key="1">
    <citation type="submission" date="2020-04" db="EMBL/GenBank/DDBJ databases">
        <title>Flammeovirga sp. SR4, a novel species isolated from seawater.</title>
        <authorList>
            <person name="Wang X."/>
        </authorList>
    </citation>
    <scope>NUCLEOTIDE SEQUENCE [LARGE SCALE GENOMIC DNA]</scope>
    <source>
        <strain evidence="3 4">ATCC 23126</strain>
    </source>
</reference>
<keyword evidence="1" id="KW-0812">Transmembrane</keyword>
<keyword evidence="4" id="KW-1185">Reference proteome</keyword>
<dbReference type="Pfam" id="PF14351">
    <property type="entry name" value="DUF4401"/>
    <property type="match status" value="1"/>
</dbReference>
<accession>A0A7X9X9W1</accession>
<feature type="transmembrane region" description="Helical" evidence="1">
    <location>
        <begin position="267"/>
        <end position="295"/>
    </location>
</feature>
<feature type="transmembrane region" description="Helical" evidence="1">
    <location>
        <begin position="46"/>
        <end position="67"/>
    </location>
</feature>
<feature type="domain" description="DUF4401" evidence="2">
    <location>
        <begin position="43"/>
        <end position="345"/>
    </location>
</feature>
<dbReference type="AlphaFoldDB" id="A0A7X9X9W1"/>
<evidence type="ECO:0000259" key="2">
    <source>
        <dbReference type="Pfam" id="PF14351"/>
    </source>
</evidence>
<feature type="transmembrane region" description="Helical" evidence="1">
    <location>
        <begin position="232"/>
        <end position="251"/>
    </location>
</feature>
<feature type="transmembrane region" description="Helical" evidence="1">
    <location>
        <begin position="172"/>
        <end position="189"/>
    </location>
</feature>
<keyword evidence="1" id="KW-0472">Membrane</keyword>
<organism evidence="3 4">
    <name type="scientific">Flammeovirga aprica JL-4</name>
    <dbReference type="NCBI Taxonomy" id="694437"/>
    <lineage>
        <taxon>Bacteria</taxon>
        <taxon>Pseudomonadati</taxon>
        <taxon>Bacteroidota</taxon>
        <taxon>Cytophagia</taxon>
        <taxon>Cytophagales</taxon>
        <taxon>Flammeovirgaceae</taxon>
        <taxon>Flammeovirga</taxon>
    </lineage>
</organism>